<keyword evidence="2" id="KW-0472">Membrane</keyword>
<reference evidence="3 4" key="1">
    <citation type="submission" date="2017-06" db="EMBL/GenBank/DDBJ databases">
        <title>Ant-infecting Ophiocordyceps genomes reveal a high diversity of potential behavioral manipulation genes and a possible major role for enterotoxins.</title>
        <authorList>
            <person name="De Bekker C."/>
            <person name="Evans H.C."/>
            <person name="Brachmann A."/>
            <person name="Hughes D.P."/>
        </authorList>
    </citation>
    <scope>NUCLEOTIDE SEQUENCE [LARGE SCALE GENOMIC DNA]</scope>
    <source>
        <strain evidence="3 4">1348a</strain>
    </source>
</reference>
<evidence type="ECO:0000256" key="2">
    <source>
        <dbReference type="SAM" id="Phobius"/>
    </source>
</evidence>
<feature type="transmembrane region" description="Helical" evidence="2">
    <location>
        <begin position="64"/>
        <end position="85"/>
    </location>
</feature>
<dbReference type="EMBL" id="NJEU01000221">
    <property type="protein sequence ID" value="PHH78508.1"/>
    <property type="molecule type" value="Genomic_DNA"/>
</dbReference>
<proteinExistence type="predicted"/>
<gene>
    <name evidence="3" type="ORF">CDD82_3017</name>
</gene>
<evidence type="ECO:0000256" key="1">
    <source>
        <dbReference type="SAM" id="MobiDB-lite"/>
    </source>
</evidence>
<evidence type="ECO:0000313" key="4">
    <source>
        <dbReference type="Proteomes" id="UP000224854"/>
    </source>
</evidence>
<name>A0A2C5YKA1_9HYPO</name>
<keyword evidence="2" id="KW-0812">Transmembrane</keyword>
<dbReference type="Proteomes" id="UP000224854">
    <property type="component" value="Unassembled WGS sequence"/>
</dbReference>
<feature type="region of interest" description="Disordered" evidence="1">
    <location>
        <begin position="1"/>
        <end position="21"/>
    </location>
</feature>
<organism evidence="3 4">
    <name type="scientific">Ophiocordyceps australis</name>
    <dbReference type="NCBI Taxonomy" id="1399860"/>
    <lineage>
        <taxon>Eukaryota</taxon>
        <taxon>Fungi</taxon>
        <taxon>Dikarya</taxon>
        <taxon>Ascomycota</taxon>
        <taxon>Pezizomycotina</taxon>
        <taxon>Sordariomycetes</taxon>
        <taxon>Hypocreomycetidae</taxon>
        <taxon>Hypocreales</taxon>
        <taxon>Ophiocordycipitaceae</taxon>
        <taxon>Ophiocordyceps</taxon>
    </lineage>
</organism>
<dbReference type="PANTHER" id="PTHR35896">
    <property type="entry name" value="IG-LIKE DOMAIN-CONTAINING PROTEIN"/>
    <property type="match status" value="1"/>
</dbReference>
<comment type="caution">
    <text evidence="3">The sequence shown here is derived from an EMBL/GenBank/DDBJ whole genome shotgun (WGS) entry which is preliminary data.</text>
</comment>
<sequence length="189" mass="20807">MGIGEEKDHEDQDLAHSPSRRCSLDVGEAELSQVSDPEARAFLHQPHCSQAQHPPRKPSRSSTIFLLLLQTIVSLLSLGVLFAGYDVFRAASTPVHIAAPHACGTEAKTARDLNCMFDPIAVAWLPVECHDFNLTGEFMALQKWHYWAAAEGGETLSLANVMQGQHGVFCMGPLSMGRRWMGIRWIGRG</sequence>
<protein>
    <submittedName>
        <fullName evidence="3">Uncharacterized protein</fullName>
    </submittedName>
</protein>
<accession>A0A2C5YKA1</accession>
<dbReference type="PANTHER" id="PTHR35896:SF3">
    <property type="entry name" value="MAJOR FACILITATOR SUPERFAMILY TRANSPORTER"/>
    <property type="match status" value="1"/>
</dbReference>
<dbReference type="OrthoDB" id="3501153at2759"/>
<feature type="compositionally biased region" description="Basic and acidic residues" evidence="1">
    <location>
        <begin position="1"/>
        <end position="14"/>
    </location>
</feature>
<keyword evidence="4" id="KW-1185">Reference proteome</keyword>
<dbReference type="InterPro" id="IPR053008">
    <property type="entry name" value="Phomopsin_biosynth_assoc"/>
</dbReference>
<evidence type="ECO:0000313" key="3">
    <source>
        <dbReference type="EMBL" id="PHH78508.1"/>
    </source>
</evidence>
<keyword evidence="2" id="KW-1133">Transmembrane helix</keyword>
<dbReference type="AlphaFoldDB" id="A0A2C5YKA1"/>